<evidence type="ECO:0000259" key="2">
    <source>
        <dbReference type="PROSITE" id="PS50105"/>
    </source>
</evidence>
<dbReference type="EMBL" id="CDMZ01002133">
    <property type="protein sequence ID" value="CEM40923.1"/>
    <property type="molecule type" value="Genomic_DNA"/>
</dbReference>
<evidence type="ECO:0000256" key="1">
    <source>
        <dbReference type="SAM" id="MobiDB-lite"/>
    </source>
</evidence>
<accession>A0A0G4HAE9</accession>
<dbReference type="AlphaFoldDB" id="A0A0G4HAE9"/>
<gene>
    <name evidence="3" type="ORF">Cvel_25652</name>
</gene>
<feature type="region of interest" description="Disordered" evidence="1">
    <location>
        <begin position="220"/>
        <end position="322"/>
    </location>
</feature>
<sequence>MAASVPPLNVAAAAAAAGIQASVPPQQMYRKSSSSGSSSGLAHQRLSISLDPNPSRWTVEEVAQWVESLGLPYAMVFKVRKVNGARLTKMDQSGLSALGIPLKGCRSIMKALSSMKAKPEPVTPRQQRIVRPSPAAVTKGTNPVLTTSHRALSKSFAAAAATAETPTAADVATPRKVVVLSAAHRNHMPVCTPTTAAATGTVGSARAGLPGVSDLPKFSPAATAAAAEKEREAGGSFTPTPASARAPPALSSPGRQQPHRPVPASCPASPRGSRPHPSSSAVSSSQSLSTSVRGSWAVAKRETVADEKQRTSRWKPGPASYAPERCVTSVSVSSATAAGIGKGQKHDRDPAYKMGLESPGPGIEAVANGYLQRPRLALLSRHMGGRLGGIVAEI</sequence>
<dbReference type="SUPFAM" id="SSF47769">
    <property type="entry name" value="SAM/Pointed domain"/>
    <property type="match status" value="1"/>
</dbReference>
<dbReference type="PROSITE" id="PS50105">
    <property type="entry name" value="SAM_DOMAIN"/>
    <property type="match status" value="1"/>
</dbReference>
<reference evidence="3" key="1">
    <citation type="submission" date="2014-11" db="EMBL/GenBank/DDBJ databases">
        <authorList>
            <person name="Otto D Thomas"/>
            <person name="Naeem Raeece"/>
        </authorList>
    </citation>
    <scope>NUCLEOTIDE SEQUENCE</scope>
</reference>
<evidence type="ECO:0000313" key="3">
    <source>
        <dbReference type="EMBL" id="CEM40923.1"/>
    </source>
</evidence>
<dbReference type="VEuPathDB" id="CryptoDB:Cvel_25652"/>
<protein>
    <recommendedName>
        <fullName evidence="2">SAM domain-containing protein</fullName>
    </recommendedName>
</protein>
<feature type="domain" description="SAM" evidence="2">
    <location>
        <begin position="57"/>
        <end position="106"/>
    </location>
</feature>
<dbReference type="Pfam" id="PF00536">
    <property type="entry name" value="SAM_1"/>
    <property type="match status" value="1"/>
</dbReference>
<dbReference type="InterPro" id="IPR001660">
    <property type="entry name" value="SAM"/>
</dbReference>
<feature type="compositionally biased region" description="Basic and acidic residues" evidence="1">
    <location>
        <begin position="299"/>
        <end position="310"/>
    </location>
</feature>
<proteinExistence type="predicted"/>
<dbReference type="Gene3D" id="1.10.150.50">
    <property type="entry name" value="Transcription Factor, Ets-1"/>
    <property type="match status" value="1"/>
</dbReference>
<dbReference type="InterPro" id="IPR013761">
    <property type="entry name" value="SAM/pointed_sf"/>
</dbReference>
<feature type="compositionally biased region" description="Low complexity" evidence="1">
    <location>
        <begin position="267"/>
        <end position="295"/>
    </location>
</feature>
<name>A0A0G4HAE9_9ALVE</name>
<feature type="compositionally biased region" description="Low complexity" evidence="1">
    <location>
        <begin position="236"/>
        <end position="253"/>
    </location>
</feature>
<organism evidence="3">
    <name type="scientific">Chromera velia CCMP2878</name>
    <dbReference type="NCBI Taxonomy" id="1169474"/>
    <lineage>
        <taxon>Eukaryota</taxon>
        <taxon>Sar</taxon>
        <taxon>Alveolata</taxon>
        <taxon>Colpodellida</taxon>
        <taxon>Chromeraceae</taxon>
        <taxon>Chromera</taxon>
    </lineage>
</organism>